<name>A0AAD2Q5V0_9AGAR</name>
<comment type="caution">
    <text evidence="1">The sequence shown here is derived from an EMBL/GenBank/DDBJ whole genome shotgun (WGS) entry which is preliminary data.</text>
</comment>
<sequence>TISLRSPFYSAPLLQLLFQSSGARHWRFRDFTCRIHCEEEAAKCHYRLSCPLLFGNLLVHPRAQRNRWSIQQARFL</sequence>
<proteinExistence type="predicted"/>
<evidence type="ECO:0000313" key="2">
    <source>
        <dbReference type="Proteomes" id="UP001295794"/>
    </source>
</evidence>
<evidence type="ECO:0000313" key="1">
    <source>
        <dbReference type="EMBL" id="CAK5279566.1"/>
    </source>
</evidence>
<keyword evidence="2" id="KW-1185">Reference proteome</keyword>
<reference evidence="1" key="1">
    <citation type="submission" date="2023-11" db="EMBL/GenBank/DDBJ databases">
        <authorList>
            <person name="De Vega J J."/>
            <person name="De Vega J J."/>
        </authorList>
    </citation>
    <scope>NUCLEOTIDE SEQUENCE</scope>
</reference>
<dbReference type="AlphaFoldDB" id="A0AAD2Q5V0"/>
<organism evidence="1 2">
    <name type="scientific">Mycena citricolor</name>
    <dbReference type="NCBI Taxonomy" id="2018698"/>
    <lineage>
        <taxon>Eukaryota</taxon>
        <taxon>Fungi</taxon>
        <taxon>Dikarya</taxon>
        <taxon>Basidiomycota</taxon>
        <taxon>Agaricomycotina</taxon>
        <taxon>Agaricomycetes</taxon>
        <taxon>Agaricomycetidae</taxon>
        <taxon>Agaricales</taxon>
        <taxon>Marasmiineae</taxon>
        <taxon>Mycenaceae</taxon>
        <taxon>Mycena</taxon>
    </lineage>
</organism>
<accession>A0AAD2Q5V0</accession>
<gene>
    <name evidence="1" type="ORF">MYCIT1_LOCUS29643</name>
</gene>
<dbReference type="EMBL" id="CAVNYO010000436">
    <property type="protein sequence ID" value="CAK5279566.1"/>
    <property type="molecule type" value="Genomic_DNA"/>
</dbReference>
<protein>
    <submittedName>
        <fullName evidence="1">Uncharacterized protein</fullName>
    </submittedName>
</protein>
<feature type="non-terminal residue" evidence="1">
    <location>
        <position position="1"/>
    </location>
</feature>
<dbReference type="Proteomes" id="UP001295794">
    <property type="component" value="Unassembled WGS sequence"/>
</dbReference>